<dbReference type="Pfam" id="PF11883">
    <property type="entry name" value="DUF3403"/>
    <property type="match status" value="1"/>
</dbReference>
<evidence type="ECO:0000313" key="6">
    <source>
        <dbReference type="Proteomes" id="UP000826271"/>
    </source>
</evidence>
<dbReference type="InterPro" id="IPR003609">
    <property type="entry name" value="Pan_app"/>
</dbReference>
<keyword evidence="3" id="KW-0812">Transmembrane</keyword>
<name>A0AAV6WDB8_9LAMI</name>
<keyword evidence="1" id="KW-0597">Phosphoprotein</keyword>
<sequence>MDWLNGCIRNEPLDCTRKHDFVKFSGLKLPDTAHTWLNRSMNIKECRKACLKNCSCMAYTNSDISGRGSGCALWFGDLIDSRQFSDGGQDLYIRIPSLQQDKRTLVIVAVIVVPVALFCGLLYFICYLFRRKMKAKGEDVVVQREDLDLPLLDLSTIALATANFSVNKKLGEGGFGIVYKAWKLWTEGKPLELIDSSLDEPLVQHEMTQCIHVGLLCVQQNPNDRPSMSTVVLMLNGESRLHQPKPPGFLIDFIPSGTCSSSSKNETCSVNDLTITTMEGR</sequence>
<reference evidence="5" key="1">
    <citation type="submission" date="2019-10" db="EMBL/GenBank/DDBJ databases">
        <authorList>
            <person name="Zhang R."/>
            <person name="Pan Y."/>
            <person name="Wang J."/>
            <person name="Ma R."/>
            <person name="Yu S."/>
        </authorList>
    </citation>
    <scope>NUCLEOTIDE SEQUENCE</scope>
    <source>
        <strain evidence="5">LA-IB0</strain>
        <tissue evidence="5">Leaf</tissue>
    </source>
</reference>
<dbReference type="PANTHER" id="PTHR32444:SF234">
    <property type="entry name" value="RECEPTOR-LIKE SERINE_THREONINE-PROTEIN KINASE"/>
    <property type="match status" value="1"/>
</dbReference>
<evidence type="ECO:0000256" key="1">
    <source>
        <dbReference type="ARBA" id="ARBA00022553"/>
    </source>
</evidence>
<feature type="transmembrane region" description="Helical" evidence="3">
    <location>
        <begin position="105"/>
        <end position="129"/>
    </location>
</feature>
<dbReference type="Gene3D" id="1.10.510.10">
    <property type="entry name" value="Transferase(Phosphotransferase) domain 1"/>
    <property type="match status" value="1"/>
</dbReference>
<proteinExistence type="predicted"/>
<dbReference type="Pfam" id="PF08276">
    <property type="entry name" value="PAN_2"/>
    <property type="match status" value="1"/>
</dbReference>
<dbReference type="PROSITE" id="PS50948">
    <property type="entry name" value="PAN"/>
    <property type="match status" value="1"/>
</dbReference>
<dbReference type="FunFam" id="3.50.4.10:FF:000002">
    <property type="entry name" value="G-type lectin S-receptor-like serine/threonine-protein kinase"/>
    <property type="match status" value="1"/>
</dbReference>
<dbReference type="CDD" id="cd01098">
    <property type="entry name" value="PAN_AP_plant"/>
    <property type="match status" value="1"/>
</dbReference>
<keyword evidence="3" id="KW-1133">Transmembrane helix</keyword>
<dbReference type="GO" id="GO:0004674">
    <property type="term" value="F:protein serine/threonine kinase activity"/>
    <property type="evidence" value="ECO:0007669"/>
    <property type="project" value="InterPro"/>
</dbReference>
<evidence type="ECO:0000256" key="3">
    <source>
        <dbReference type="SAM" id="Phobius"/>
    </source>
</evidence>
<dbReference type="Proteomes" id="UP000826271">
    <property type="component" value="Unassembled WGS sequence"/>
</dbReference>
<keyword evidence="3" id="KW-0472">Membrane</keyword>
<protein>
    <recommendedName>
        <fullName evidence="4">Apple domain-containing protein</fullName>
    </recommendedName>
</protein>
<dbReference type="InterPro" id="IPR011009">
    <property type="entry name" value="Kinase-like_dom_sf"/>
</dbReference>
<accession>A0AAV6WDB8</accession>
<evidence type="ECO:0000313" key="5">
    <source>
        <dbReference type="EMBL" id="KAG8365010.1"/>
    </source>
</evidence>
<evidence type="ECO:0000259" key="4">
    <source>
        <dbReference type="PROSITE" id="PS50948"/>
    </source>
</evidence>
<comment type="caution">
    <text evidence="5">The sequence shown here is derived from an EMBL/GenBank/DDBJ whole genome shotgun (WGS) entry which is preliminary data.</text>
</comment>
<gene>
    <name evidence="5" type="ORF">BUALT_Bualt18G0058500</name>
</gene>
<dbReference type="InterPro" id="IPR021820">
    <property type="entry name" value="S-locus_recpt_kinase_C"/>
</dbReference>
<organism evidence="5 6">
    <name type="scientific">Buddleja alternifolia</name>
    <dbReference type="NCBI Taxonomy" id="168488"/>
    <lineage>
        <taxon>Eukaryota</taxon>
        <taxon>Viridiplantae</taxon>
        <taxon>Streptophyta</taxon>
        <taxon>Embryophyta</taxon>
        <taxon>Tracheophyta</taxon>
        <taxon>Spermatophyta</taxon>
        <taxon>Magnoliopsida</taxon>
        <taxon>eudicotyledons</taxon>
        <taxon>Gunneridae</taxon>
        <taxon>Pentapetalae</taxon>
        <taxon>asterids</taxon>
        <taxon>lamiids</taxon>
        <taxon>Lamiales</taxon>
        <taxon>Scrophulariaceae</taxon>
        <taxon>Buddlejeae</taxon>
        <taxon>Buddleja</taxon>
    </lineage>
</organism>
<dbReference type="AlphaFoldDB" id="A0AAV6WDB8"/>
<dbReference type="PANTHER" id="PTHR32444">
    <property type="entry name" value="BULB-TYPE LECTIN DOMAIN-CONTAINING PROTEIN"/>
    <property type="match status" value="1"/>
</dbReference>
<dbReference type="SMART" id="SM00473">
    <property type="entry name" value="PAN_AP"/>
    <property type="match status" value="1"/>
</dbReference>
<dbReference type="SUPFAM" id="SSF56112">
    <property type="entry name" value="Protein kinase-like (PK-like)"/>
    <property type="match status" value="2"/>
</dbReference>
<keyword evidence="2" id="KW-0675">Receptor</keyword>
<keyword evidence="6" id="KW-1185">Reference proteome</keyword>
<feature type="domain" description="Apple" evidence="4">
    <location>
        <begin position="15"/>
        <end position="96"/>
    </location>
</feature>
<dbReference type="EMBL" id="WHWC01000018">
    <property type="protein sequence ID" value="KAG8365010.1"/>
    <property type="molecule type" value="Genomic_DNA"/>
</dbReference>
<evidence type="ECO:0000256" key="2">
    <source>
        <dbReference type="ARBA" id="ARBA00023170"/>
    </source>
</evidence>